<protein>
    <submittedName>
        <fullName evidence="2">Uncharacterized protein</fullName>
    </submittedName>
</protein>
<dbReference type="AlphaFoldDB" id="A0A9N9WD58"/>
<dbReference type="Proteomes" id="UP001153714">
    <property type="component" value="Chromosome 19"/>
</dbReference>
<dbReference type="OrthoDB" id="7186541at2759"/>
<reference evidence="2" key="1">
    <citation type="submission" date="2021-12" db="EMBL/GenBank/DDBJ databases">
        <authorList>
            <person name="King R."/>
        </authorList>
    </citation>
    <scope>NUCLEOTIDE SEQUENCE</scope>
</reference>
<keyword evidence="3" id="KW-1185">Reference proteome</keyword>
<reference evidence="2" key="2">
    <citation type="submission" date="2022-10" db="EMBL/GenBank/DDBJ databases">
        <authorList>
            <consortium name="ENA_rothamsted_submissions"/>
            <consortium name="culmorum"/>
            <person name="King R."/>
        </authorList>
    </citation>
    <scope>NUCLEOTIDE SEQUENCE</scope>
</reference>
<feature type="compositionally biased region" description="Polar residues" evidence="1">
    <location>
        <begin position="22"/>
        <end position="42"/>
    </location>
</feature>
<gene>
    <name evidence="2" type="ORF">DIATSA_LOCUS5951</name>
</gene>
<organism evidence="2 3">
    <name type="scientific">Diatraea saccharalis</name>
    <name type="common">sugarcane borer</name>
    <dbReference type="NCBI Taxonomy" id="40085"/>
    <lineage>
        <taxon>Eukaryota</taxon>
        <taxon>Metazoa</taxon>
        <taxon>Ecdysozoa</taxon>
        <taxon>Arthropoda</taxon>
        <taxon>Hexapoda</taxon>
        <taxon>Insecta</taxon>
        <taxon>Pterygota</taxon>
        <taxon>Neoptera</taxon>
        <taxon>Endopterygota</taxon>
        <taxon>Lepidoptera</taxon>
        <taxon>Glossata</taxon>
        <taxon>Ditrysia</taxon>
        <taxon>Pyraloidea</taxon>
        <taxon>Crambidae</taxon>
        <taxon>Crambinae</taxon>
        <taxon>Diatraea</taxon>
    </lineage>
</organism>
<feature type="region of interest" description="Disordered" evidence="1">
    <location>
        <begin position="1"/>
        <end position="43"/>
    </location>
</feature>
<accession>A0A9N9WD58</accession>
<evidence type="ECO:0000313" key="2">
    <source>
        <dbReference type="EMBL" id="CAG9788116.1"/>
    </source>
</evidence>
<evidence type="ECO:0000256" key="1">
    <source>
        <dbReference type="SAM" id="MobiDB-lite"/>
    </source>
</evidence>
<dbReference type="EMBL" id="OU893350">
    <property type="protein sequence ID" value="CAG9788116.1"/>
    <property type="molecule type" value="Genomic_DNA"/>
</dbReference>
<evidence type="ECO:0000313" key="3">
    <source>
        <dbReference type="Proteomes" id="UP001153714"/>
    </source>
</evidence>
<name>A0A9N9WD58_9NEOP</name>
<sequence>MGDTKNLSEDNGADKFNLGSGEANQATTSKLSVNPEENSHNMNDLKALDFNSADEVRQTMKAVLSCKEPYNTAEENISQRIVGNVEKKVNNDKKPVEVEIANKEQINNLIKTEPKENICVLVNPKTEIWSSNDCNVKKRPGRPPKAGTSKKKLFIGESVSYFSNLLADRIISEIEFPIGSRCSVLQDQQQ</sequence>
<proteinExistence type="predicted"/>